<dbReference type="AlphaFoldDB" id="A0A6B0VE00"/>
<evidence type="ECO:0000256" key="2">
    <source>
        <dbReference type="SAM" id="SignalP"/>
    </source>
</evidence>
<feature type="signal peptide" evidence="2">
    <location>
        <begin position="1"/>
        <end position="27"/>
    </location>
</feature>
<feature type="chain" id="PRO_5025514722" evidence="2">
    <location>
        <begin position="28"/>
        <end position="659"/>
    </location>
</feature>
<accession>A0A6B0VE00</accession>
<dbReference type="InterPro" id="IPR058831">
    <property type="entry name" value="LolA-like_dom_2nd"/>
</dbReference>
<feature type="region of interest" description="Disordered" evidence="1">
    <location>
        <begin position="220"/>
        <end position="240"/>
    </location>
</feature>
<feature type="domain" description="LolA-like" evidence="3">
    <location>
        <begin position="299"/>
        <end position="523"/>
    </location>
</feature>
<evidence type="ECO:0000313" key="4">
    <source>
        <dbReference type="EMBL" id="MXV00390.1"/>
    </source>
</evidence>
<feature type="region of interest" description="Disordered" evidence="1">
    <location>
        <begin position="59"/>
        <end position="79"/>
    </location>
</feature>
<keyword evidence="2" id="KW-0732">Signal</keyword>
<organism evidence="4">
    <name type="scientific">Ixodes ricinus</name>
    <name type="common">Common tick</name>
    <name type="synonym">Acarus ricinus</name>
    <dbReference type="NCBI Taxonomy" id="34613"/>
    <lineage>
        <taxon>Eukaryota</taxon>
        <taxon>Metazoa</taxon>
        <taxon>Ecdysozoa</taxon>
        <taxon>Arthropoda</taxon>
        <taxon>Chelicerata</taxon>
        <taxon>Arachnida</taxon>
        <taxon>Acari</taxon>
        <taxon>Parasitiformes</taxon>
        <taxon>Ixodida</taxon>
        <taxon>Ixodoidea</taxon>
        <taxon>Ixodidae</taxon>
        <taxon>Ixodinae</taxon>
        <taxon>Ixodes</taxon>
    </lineage>
</organism>
<protein>
    <submittedName>
        <fullName evidence="4">Putative secreted protein</fullName>
    </submittedName>
</protein>
<name>A0A6B0VE00_IXORI</name>
<reference evidence="4" key="1">
    <citation type="submission" date="2019-12" db="EMBL/GenBank/DDBJ databases">
        <title>An insight into the sialome of adult female Ixodes ricinus ticks feeding for 6 days.</title>
        <authorList>
            <person name="Perner J."/>
            <person name="Ribeiro J.M.C."/>
        </authorList>
    </citation>
    <scope>NUCLEOTIDE SEQUENCE</scope>
    <source>
        <strain evidence="4">Semi-engorged</strain>
        <tissue evidence="4">Salivary glands</tissue>
    </source>
</reference>
<proteinExistence type="predicted"/>
<dbReference type="EMBL" id="GIFC01018306">
    <property type="protein sequence ID" value="MXV00390.1"/>
    <property type="molecule type" value="Transcribed_RNA"/>
</dbReference>
<feature type="compositionally biased region" description="Acidic residues" evidence="1">
    <location>
        <begin position="66"/>
        <end position="77"/>
    </location>
</feature>
<sequence length="659" mass="76045">MSLWKSQSDVLVALIIILLELSAQIAGQGLPMFDGSFYASGEIFRSTFEVATSEVVPSKAGSSEADSSDADSSEPDSSEAKVEIKLKETNIFEEAYDAVRRKAALRITLDKEVIVFFEDLYTKHKFVLHTFDGYTTCEAANKEDWEDKKHLVTVVRGPDKRKYTFLRDILTLQRRVRVSKTMIQLVRNMSCRTFDLDIRDAEKQYIRPVITWTLNETLKDNSSSSTTAQPPQVTSSRPPLGIKDLKSAMYTPINETLAVPWEVSYTIELGTHKSESMTMRIFSIDFMRQSSVNKLLEIPDGVSCPGNYYKKWLPQPIFWNMRVFCYSARVWNSKTKKVSVIKGWLDVDKRISRLDYTPWLSKGAEPITVIVVNTTTKNSAYDRVYRISKEGSVCEAMKIKDLEFDPQMILKPTDMSSMTTKTFFMGRTEVPRLNYTKVTFKGGIPCHLWSMRRDDWPPGPTYVVTLWQWCFINKDFFTQDSKTISSQLVSLDITIEELYYKKSDKHKDYEIGQTFSFYFYNVNSNMDKLTETKGFAPTACGDKNDTRKLRLRLTETSLPIELLREPDFLFAAWRSVEVTGGIPNPRLRITDFKAIKDKEESFLEFTLWGRLIDLEETSTSQKEVDMDQITTKMVYHAKRGSFKFTYNKKEYKINKVCFI</sequence>
<feature type="compositionally biased region" description="Polar residues" evidence="1">
    <location>
        <begin position="220"/>
        <end position="237"/>
    </location>
</feature>
<evidence type="ECO:0000256" key="1">
    <source>
        <dbReference type="SAM" id="MobiDB-lite"/>
    </source>
</evidence>
<evidence type="ECO:0000259" key="3">
    <source>
        <dbReference type="Pfam" id="PF25898"/>
    </source>
</evidence>
<dbReference type="Pfam" id="PF25898">
    <property type="entry name" value="LolA_2nd_metazoa"/>
    <property type="match status" value="1"/>
</dbReference>
<dbReference type="PANTHER" id="PTHR36902:SF1">
    <property type="entry name" value="ENRICHED IN SURFACE-LABELED PROTEOME PROTEIN 9"/>
    <property type="match status" value="1"/>
</dbReference>
<dbReference type="PANTHER" id="PTHR36902">
    <property type="entry name" value="ENRICHED IN SURFACE-LABELED PROTEOME PROTEIN 9"/>
    <property type="match status" value="1"/>
</dbReference>